<dbReference type="EMBL" id="CP034543">
    <property type="protein sequence ID" value="AZQ42032.1"/>
    <property type="molecule type" value="Genomic_DNA"/>
</dbReference>
<name>A0A3S9MS79_9STRE</name>
<evidence type="ECO:0000313" key="1">
    <source>
        <dbReference type="EMBL" id="AZQ42032.1"/>
    </source>
</evidence>
<accession>A0A3S9MS79</accession>
<dbReference type="AlphaFoldDB" id="A0A3S9MS79"/>
<gene>
    <name evidence="1" type="ORF">EHW89_05985</name>
</gene>
<dbReference type="Pfam" id="PF12687">
    <property type="entry name" value="DUF3801"/>
    <property type="match status" value="1"/>
</dbReference>
<evidence type="ECO:0000313" key="2">
    <source>
        <dbReference type="Proteomes" id="UP000272924"/>
    </source>
</evidence>
<dbReference type="RefSeq" id="WP_059220897.1">
    <property type="nucleotide sequence ID" value="NZ_CP034543.1"/>
</dbReference>
<proteinExistence type="predicted"/>
<keyword evidence="2" id="KW-1185">Reference proteome</keyword>
<evidence type="ECO:0008006" key="3">
    <source>
        <dbReference type="Google" id="ProtNLM"/>
    </source>
</evidence>
<reference evidence="2" key="1">
    <citation type="submission" date="2018-12" db="EMBL/GenBank/DDBJ databases">
        <title>Genome sequencing of Streptococcus sp. KCOM 2412 (= ChDC F135).</title>
        <authorList>
            <person name="Kook J.-K."/>
            <person name="Park S.-N."/>
            <person name="Lim Y.K."/>
        </authorList>
    </citation>
    <scope>NUCLEOTIDE SEQUENCE [LARGE SCALE GENOMIC DNA]</scope>
    <source>
        <strain evidence="2">KCOM 2412</strain>
    </source>
</reference>
<protein>
    <recommendedName>
        <fullName evidence="3">DUF3801 domain-containing protein</fullName>
    </recommendedName>
</protein>
<organism evidence="1 2">
    <name type="scientific">Streptococcus periodonticum</name>
    <dbReference type="NCBI Taxonomy" id="2490633"/>
    <lineage>
        <taxon>Bacteria</taxon>
        <taxon>Bacillati</taxon>
        <taxon>Bacillota</taxon>
        <taxon>Bacilli</taxon>
        <taxon>Lactobacillales</taxon>
        <taxon>Streptococcaceae</taxon>
        <taxon>Streptococcus</taxon>
    </lineage>
</organism>
<dbReference type="KEGG" id="spei:EHW89_05985"/>
<dbReference type="InterPro" id="IPR024234">
    <property type="entry name" value="DUF3801"/>
</dbReference>
<dbReference type="Proteomes" id="UP000272924">
    <property type="component" value="Chromosome"/>
</dbReference>
<sequence>MDQERATHTMTLKGKMTAEVILKALYVLSKELYDRHEYKQKHQTFTGETNFNRFMATSSYKDSFEFKNSESHLEKLKHYLNEKGVGFTYQIQKDETQLIFEAKNKALVRAALDQIIEEITKKPEEFVKRVLKKPHEMKPQEKIAYYKKHIQYKGMMPAVTKDIGKEREK</sequence>